<protein>
    <submittedName>
        <fullName evidence="5">FAD-dependent monooxygenase</fullName>
    </submittedName>
</protein>
<dbReference type="EMBL" id="BAAABM010000056">
    <property type="protein sequence ID" value="GAA0362303.1"/>
    <property type="molecule type" value="Genomic_DNA"/>
</dbReference>
<dbReference type="SUPFAM" id="SSF51905">
    <property type="entry name" value="FAD/NAD(P)-binding domain"/>
    <property type="match status" value="1"/>
</dbReference>
<dbReference type="InterPro" id="IPR002938">
    <property type="entry name" value="FAD-bd"/>
</dbReference>
<dbReference type="Gene3D" id="3.30.70.2450">
    <property type="match status" value="1"/>
</dbReference>
<evidence type="ECO:0000259" key="4">
    <source>
        <dbReference type="Pfam" id="PF01494"/>
    </source>
</evidence>
<dbReference type="Gene3D" id="3.40.30.120">
    <property type="match status" value="1"/>
</dbReference>
<evidence type="ECO:0000256" key="1">
    <source>
        <dbReference type="ARBA" id="ARBA00001974"/>
    </source>
</evidence>
<evidence type="ECO:0000313" key="6">
    <source>
        <dbReference type="Proteomes" id="UP001501822"/>
    </source>
</evidence>
<keyword evidence="6" id="KW-1185">Reference proteome</keyword>
<dbReference type="InterPro" id="IPR036188">
    <property type="entry name" value="FAD/NAD-bd_sf"/>
</dbReference>
<organism evidence="5 6">
    <name type="scientific">Actinoallomurus spadix</name>
    <dbReference type="NCBI Taxonomy" id="79912"/>
    <lineage>
        <taxon>Bacteria</taxon>
        <taxon>Bacillati</taxon>
        <taxon>Actinomycetota</taxon>
        <taxon>Actinomycetes</taxon>
        <taxon>Streptosporangiales</taxon>
        <taxon>Thermomonosporaceae</taxon>
        <taxon>Actinoallomurus</taxon>
    </lineage>
</organism>
<gene>
    <name evidence="5" type="ORF">GCM10010151_60390</name>
</gene>
<proteinExistence type="predicted"/>
<dbReference type="PANTHER" id="PTHR43004:SF19">
    <property type="entry name" value="BINDING MONOOXYGENASE, PUTATIVE (JCVI)-RELATED"/>
    <property type="match status" value="1"/>
</dbReference>
<evidence type="ECO:0000313" key="5">
    <source>
        <dbReference type="EMBL" id="GAA0362303.1"/>
    </source>
</evidence>
<keyword evidence="3" id="KW-0274">FAD</keyword>
<comment type="cofactor">
    <cofactor evidence="1">
        <name>FAD</name>
        <dbReference type="ChEBI" id="CHEBI:57692"/>
    </cofactor>
</comment>
<sequence length="510" mass="54699">MIDDVVIAGAGPNGLMLACELGLAGLRPIVLERLPEPSTEPRANGLVGRVVRMLDRRGLYERLSGSKDPPAPVPQYIFGGMSLDLTTLEDNPIYTLPAPQARIARVLAERAVELGAQIRYGHGLTGLDQDDEAVTVTVEGPDGTYPIRARYLVGADGGRSVTRKLSGIGFPGVSRDDSVARTVNAYPPAAWVDPATGNLDIPGYGAVPAFSYHRTERGVFVFAPFPGREPLVTTFEWEPPGDETIPMTLEEIRASIYRVLGVDMPLDPPKGDGPHLLRRLVGGNTRVAERFRDRRVLLLGDAAHVHSAIGAPGLNLGLQDAVNLGWKLAAELHGRAPAGLLDTYETERRPAAERVVMHTKAQNALISPGSEVTGLRELFAELLRDPANMQRIADLMSGADVRYDMGVRDAHPLVGRWAPDLTVRTETGTVRLAEAARSGRPLLLDLTADASLGRAVPAGRVDVITGGSHDAPATALLLRPDSHVAWASAAARPDEAELDGLRAAVRRWFG</sequence>
<keyword evidence="2" id="KW-0285">Flavoprotein</keyword>
<dbReference type="Pfam" id="PF21274">
    <property type="entry name" value="Rng_hyd_C"/>
    <property type="match status" value="1"/>
</dbReference>
<evidence type="ECO:0000256" key="2">
    <source>
        <dbReference type="ARBA" id="ARBA00022630"/>
    </source>
</evidence>
<feature type="domain" description="FAD-binding" evidence="4">
    <location>
        <begin position="4"/>
        <end position="358"/>
    </location>
</feature>
<keyword evidence="5" id="KW-0503">Monooxygenase</keyword>
<dbReference type="PANTHER" id="PTHR43004">
    <property type="entry name" value="TRK SYSTEM POTASSIUM UPTAKE PROTEIN"/>
    <property type="match status" value="1"/>
</dbReference>
<dbReference type="Gene3D" id="3.50.50.60">
    <property type="entry name" value="FAD/NAD(P)-binding domain"/>
    <property type="match status" value="2"/>
</dbReference>
<dbReference type="InterPro" id="IPR050641">
    <property type="entry name" value="RIFMO-like"/>
</dbReference>
<dbReference type="RefSeq" id="WP_252806099.1">
    <property type="nucleotide sequence ID" value="NZ_BAAABM010000056.1"/>
</dbReference>
<dbReference type="Pfam" id="PF01494">
    <property type="entry name" value="FAD_binding_3"/>
    <property type="match status" value="1"/>
</dbReference>
<evidence type="ECO:0000256" key="3">
    <source>
        <dbReference type="ARBA" id="ARBA00022827"/>
    </source>
</evidence>
<dbReference type="GO" id="GO:0004497">
    <property type="term" value="F:monooxygenase activity"/>
    <property type="evidence" value="ECO:0007669"/>
    <property type="project" value="UniProtKB-KW"/>
</dbReference>
<keyword evidence="5" id="KW-0560">Oxidoreductase</keyword>
<name>A0ABP3H9G8_9ACTN</name>
<comment type="caution">
    <text evidence="5">The sequence shown here is derived from an EMBL/GenBank/DDBJ whole genome shotgun (WGS) entry which is preliminary data.</text>
</comment>
<reference evidence="6" key="1">
    <citation type="journal article" date="2019" name="Int. J. Syst. Evol. Microbiol.">
        <title>The Global Catalogue of Microorganisms (GCM) 10K type strain sequencing project: providing services to taxonomists for standard genome sequencing and annotation.</title>
        <authorList>
            <consortium name="The Broad Institute Genomics Platform"/>
            <consortium name="The Broad Institute Genome Sequencing Center for Infectious Disease"/>
            <person name="Wu L."/>
            <person name="Ma J."/>
        </authorList>
    </citation>
    <scope>NUCLEOTIDE SEQUENCE [LARGE SCALE GENOMIC DNA]</scope>
    <source>
        <strain evidence="6">JCM 3146</strain>
    </source>
</reference>
<dbReference type="PRINTS" id="PR00420">
    <property type="entry name" value="RNGMNOXGNASE"/>
</dbReference>
<dbReference type="Proteomes" id="UP001501822">
    <property type="component" value="Unassembled WGS sequence"/>
</dbReference>
<accession>A0ABP3H9G8</accession>